<keyword evidence="6" id="KW-0813">Transport</keyword>
<gene>
    <name evidence="11" type="ORF">EIK76_15475</name>
</gene>
<dbReference type="InterPro" id="IPR017270">
    <property type="entry name" value="MotA/TolQ/ExbB-rel"/>
</dbReference>
<dbReference type="AlphaFoldDB" id="A0A3P3QF39"/>
<dbReference type="EMBL" id="RRCF01000004">
    <property type="protein sequence ID" value="RRJ19827.1"/>
    <property type="molecule type" value="Genomic_DNA"/>
</dbReference>
<feature type="transmembrane region" description="Helical" evidence="8">
    <location>
        <begin position="363"/>
        <end position="387"/>
    </location>
</feature>
<keyword evidence="5 8" id="KW-0472">Membrane</keyword>
<evidence type="ECO:0000256" key="2">
    <source>
        <dbReference type="ARBA" id="ARBA00022475"/>
    </source>
</evidence>
<dbReference type="PANTHER" id="PTHR30625:SF11">
    <property type="entry name" value="MOTA_TOLQ_EXBB PROTON CHANNEL DOMAIN-CONTAINING PROTEIN"/>
    <property type="match status" value="1"/>
</dbReference>
<keyword evidence="7" id="KW-0175">Coiled coil</keyword>
<feature type="signal peptide" evidence="9">
    <location>
        <begin position="1"/>
        <end position="26"/>
    </location>
</feature>
<evidence type="ECO:0000256" key="8">
    <source>
        <dbReference type="SAM" id="Phobius"/>
    </source>
</evidence>
<dbReference type="OrthoDB" id="4045at2"/>
<comment type="subcellular location">
    <subcellularLocation>
        <location evidence="1">Cell membrane</location>
        <topology evidence="1">Multi-pass membrane protein</topology>
    </subcellularLocation>
    <subcellularLocation>
        <location evidence="6">Membrane</location>
        <topology evidence="6">Multi-pass membrane protein</topology>
    </subcellularLocation>
</comment>
<feature type="chain" id="PRO_5018576180" evidence="9">
    <location>
        <begin position="27"/>
        <end position="454"/>
    </location>
</feature>
<dbReference type="RefSeq" id="WP_046520787.1">
    <property type="nucleotide sequence ID" value="NZ_LAVS01000086.1"/>
</dbReference>
<evidence type="ECO:0000256" key="7">
    <source>
        <dbReference type="SAM" id="Coils"/>
    </source>
</evidence>
<evidence type="ECO:0000256" key="4">
    <source>
        <dbReference type="ARBA" id="ARBA00022989"/>
    </source>
</evidence>
<evidence type="ECO:0000259" key="10">
    <source>
        <dbReference type="Pfam" id="PF01618"/>
    </source>
</evidence>
<dbReference type="InterPro" id="IPR002898">
    <property type="entry name" value="MotA_ExbB_proton_chnl"/>
</dbReference>
<dbReference type="GO" id="GO:0017038">
    <property type="term" value="P:protein import"/>
    <property type="evidence" value="ECO:0007669"/>
    <property type="project" value="TreeGrafter"/>
</dbReference>
<comment type="similarity">
    <text evidence="6">Belongs to the exbB/tolQ family.</text>
</comment>
<keyword evidence="12" id="KW-1185">Reference proteome</keyword>
<dbReference type="GO" id="GO:0005886">
    <property type="term" value="C:plasma membrane"/>
    <property type="evidence" value="ECO:0007669"/>
    <property type="project" value="UniProtKB-SubCell"/>
</dbReference>
<sequence length="454" mass="48382">MKKVFKGLVIAAVVTMSAGVCLTAAADTAKLDQLLEQVKKSRTAEGKINQQREQEFLSDRADKQALLNRAKAEFAAEEARGKSLTQQFADNEGKLAAKEAELIAAQGTLGEMFGIVRGAATETIGSIATSNISAQYKGREELLKKLSEAKEIPEIKELEELWIALQTEMTESAKVAKFEGNVVGLDGNGATASVTRIGAFNLISDIGYLVFNADTQEMQPLVKQPESYIVADAIAFKDAAPGTLMPVYIDPTGGNLLRLKTQEATLEEQFHQGGTVGYVITVLLGIGLLIGLLRFLALTAAASGVNAQLKNLSNPSDKNALGRILKVYHDNKNVDVENLELKLDEAIMRETPAIEKGIGILKLIAAVGPLLGLLGTVVGMIGAFQVITLHGTGDPKIMAGQISMALVTTVQGLLCALPLLFIHSMLQTKSNSILHVLDEQSAGIIAAHAEKEKA</sequence>
<reference evidence="11 12" key="1">
    <citation type="submission" date="2018-11" db="EMBL/GenBank/DDBJ databases">
        <title>Draft genome analysis of Rheinheimera mesophila isolated from an industrial waste site.</title>
        <authorList>
            <person name="Yu Q."/>
            <person name="Qi Y."/>
            <person name="Zhang H."/>
            <person name="Lu Y."/>
            <person name="Pu J."/>
        </authorList>
    </citation>
    <scope>NUCLEOTIDE SEQUENCE [LARGE SCALE GENOMIC DNA]</scope>
    <source>
        <strain evidence="11 12">IITR13</strain>
    </source>
</reference>
<dbReference type="InterPro" id="IPR050790">
    <property type="entry name" value="ExbB/TolQ_transport"/>
</dbReference>
<keyword evidence="9" id="KW-0732">Signal</keyword>
<keyword evidence="4 8" id="KW-1133">Transmembrane helix</keyword>
<feature type="transmembrane region" description="Helical" evidence="8">
    <location>
        <begin position="276"/>
        <end position="297"/>
    </location>
</feature>
<evidence type="ECO:0000313" key="11">
    <source>
        <dbReference type="EMBL" id="RRJ19827.1"/>
    </source>
</evidence>
<keyword evidence="6" id="KW-0653">Protein transport</keyword>
<dbReference type="Pfam" id="PF01618">
    <property type="entry name" value="MotA_ExbB"/>
    <property type="match status" value="1"/>
</dbReference>
<organism evidence="11 12">
    <name type="scientific">Rheinheimera mesophila</name>
    <dbReference type="NCBI Taxonomy" id="1547515"/>
    <lineage>
        <taxon>Bacteria</taxon>
        <taxon>Pseudomonadati</taxon>
        <taxon>Pseudomonadota</taxon>
        <taxon>Gammaproteobacteria</taxon>
        <taxon>Chromatiales</taxon>
        <taxon>Chromatiaceae</taxon>
        <taxon>Rheinheimera</taxon>
    </lineage>
</organism>
<evidence type="ECO:0000256" key="6">
    <source>
        <dbReference type="RuleBase" id="RU004057"/>
    </source>
</evidence>
<feature type="domain" description="MotA/TolQ/ExbB proton channel" evidence="10">
    <location>
        <begin position="320"/>
        <end position="437"/>
    </location>
</feature>
<evidence type="ECO:0000256" key="9">
    <source>
        <dbReference type="SAM" id="SignalP"/>
    </source>
</evidence>
<evidence type="ECO:0000313" key="12">
    <source>
        <dbReference type="Proteomes" id="UP000276260"/>
    </source>
</evidence>
<evidence type="ECO:0000256" key="3">
    <source>
        <dbReference type="ARBA" id="ARBA00022692"/>
    </source>
</evidence>
<keyword evidence="3 8" id="KW-0812">Transmembrane</keyword>
<name>A0A3P3QF39_9GAMM</name>
<dbReference type="Proteomes" id="UP000276260">
    <property type="component" value="Unassembled WGS sequence"/>
</dbReference>
<evidence type="ECO:0000256" key="1">
    <source>
        <dbReference type="ARBA" id="ARBA00004651"/>
    </source>
</evidence>
<comment type="caution">
    <text evidence="11">The sequence shown here is derived from an EMBL/GenBank/DDBJ whole genome shotgun (WGS) entry which is preliminary data.</text>
</comment>
<evidence type="ECO:0000256" key="5">
    <source>
        <dbReference type="ARBA" id="ARBA00023136"/>
    </source>
</evidence>
<dbReference type="PIRSF" id="PIRSF037714">
    <property type="entry name" value="TolR"/>
    <property type="match status" value="1"/>
</dbReference>
<protein>
    <submittedName>
        <fullName evidence="11">MotA/TolQ/ExbB proton channel family protein</fullName>
    </submittedName>
</protein>
<feature type="transmembrane region" description="Helical" evidence="8">
    <location>
        <begin position="399"/>
        <end position="422"/>
    </location>
</feature>
<accession>A0A3P3QF39</accession>
<feature type="coiled-coil region" evidence="7">
    <location>
        <begin position="60"/>
        <end position="87"/>
    </location>
</feature>
<keyword evidence="2" id="KW-1003">Cell membrane</keyword>
<proteinExistence type="inferred from homology"/>
<dbReference type="PANTHER" id="PTHR30625">
    <property type="entry name" value="PROTEIN TOLQ"/>
    <property type="match status" value="1"/>
</dbReference>